<keyword evidence="2" id="KW-1185">Reference proteome</keyword>
<reference evidence="1" key="2">
    <citation type="submission" date="2022-01" db="EMBL/GenBank/DDBJ databases">
        <authorList>
            <person name="Yamashiro T."/>
            <person name="Shiraishi A."/>
            <person name="Satake H."/>
            <person name="Nakayama K."/>
        </authorList>
    </citation>
    <scope>NUCLEOTIDE SEQUENCE</scope>
</reference>
<evidence type="ECO:0000313" key="1">
    <source>
        <dbReference type="EMBL" id="GJS67279.1"/>
    </source>
</evidence>
<sequence>MLVAGSYVRWKSQIRRHIETRPNHELINDCIDNGPYVYKMIQVPEVPVNGTIPYQPASEKRESYFSLSDENKKKVDAKVETLHILLTGIDNDIYSTVDACANAK</sequence>
<evidence type="ECO:0000313" key="2">
    <source>
        <dbReference type="Proteomes" id="UP001151760"/>
    </source>
</evidence>
<name>A0ABQ4XPH1_9ASTR</name>
<proteinExistence type="predicted"/>
<organism evidence="1 2">
    <name type="scientific">Tanacetum coccineum</name>
    <dbReference type="NCBI Taxonomy" id="301880"/>
    <lineage>
        <taxon>Eukaryota</taxon>
        <taxon>Viridiplantae</taxon>
        <taxon>Streptophyta</taxon>
        <taxon>Embryophyta</taxon>
        <taxon>Tracheophyta</taxon>
        <taxon>Spermatophyta</taxon>
        <taxon>Magnoliopsida</taxon>
        <taxon>eudicotyledons</taxon>
        <taxon>Gunneridae</taxon>
        <taxon>Pentapetalae</taxon>
        <taxon>asterids</taxon>
        <taxon>campanulids</taxon>
        <taxon>Asterales</taxon>
        <taxon>Asteraceae</taxon>
        <taxon>Asteroideae</taxon>
        <taxon>Anthemideae</taxon>
        <taxon>Anthemidinae</taxon>
        <taxon>Tanacetum</taxon>
    </lineage>
</organism>
<dbReference type="EMBL" id="BQNB010009706">
    <property type="protein sequence ID" value="GJS67279.1"/>
    <property type="molecule type" value="Genomic_DNA"/>
</dbReference>
<dbReference type="Proteomes" id="UP001151760">
    <property type="component" value="Unassembled WGS sequence"/>
</dbReference>
<comment type="caution">
    <text evidence="1">The sequence shown here is derived from an EMBL/GenBank/DDBJ whole genome shotgun (WGS) entry which is preliminary data.</text>
</comment>
<reference evidence="1" key="1">
    <citation type="journal article" date="2022" name="Int. J. Mol. Sci.">
        <title>Draft Genome of Tanacetum Coccineum: Genomic Comparison of Closely Related Tanacetum-Family Plants.</title>
        <authorList>
            <person name="Yamashiro T."/>
            <person name="Shiraishi A."/>
            <person name="Nakayama K."/>
            <person name="Satake H."/>
        </authorList>
    </citation>
    <scope>NUCLEOTIDE SEQUENCE</scope>
</reference>
<protein>
    <submittedName>
        <fullName evidence="1">Uncharacterized protein</fullName>
    </submittedName>
</protein>
<accession>A0ABQ4XPH1</accession>
<gene>
    <name evidence="1" type="ORF">Tco_0681843</name>
</gene>